<proteinExistence type="predicted"/>
<evidence type="ECO:0000313" key="8">
    <source>
        <dbReference type="Proteomes" id="UP000218287"/>
    </source>
</evidence>
<dbReference type="InterPro" id="IPR058240">
    <property type="entry name" value="rSAM_sf"/>
</dbReference>
<dbReference type="GO" id="GO:0008168">
    <property type="term" value="F:methyltransferase activity"/>
    <property type="evidence" value="ECO:0007669"/>
    <property type="project" value="UniProtKB-KW"/>
</dbReference>
<dbReference type="SFLD" id="SFLDF00303">
    <property type="entry name" value="hopanoid_C2-methyltransferase"/>
    <property type="match status" value="1"/>
</dbReference>
<dbReference type="SUPFAM" id="SSF102114">
    <property type="entry name" value="Radical SAM enzymes"/>
    <property type="match status" value="1"/>
</dbReference>
<evidence type="ECO:0000313" key="7">
    <source>
        <dbReference type="EMBL" id="BAY14925.1"/>
    </source>
</evidence>
<dbReference type="SFLD" id="SFLDG01123">
    <property type="entry name" value="methyltransferase_(Class_B)"/>
    <property type="match status" value="1"/>
</dbReference>
<dbReference type="SFLD" id="SFLDG01082">
    <property type="entry name" value="B12-binding_domain_containing"/>
    <property type="match status" value="1"/>
</dbReference>
<evidence type="ECO:0000256" key="3">
    <source>
        <dbReference type="ARBA" id="ARBA00022723"/>
    </source>
</evidence>
<dbReference type="EMBL" id="AP018174">
    <property type="protein sequence ID" value="BAY14925.1"/>
    <property type="molecule type" value="Genomic_DNA"/>
</dbReference>
<sequence>MKALLLYPQFPQSFWSYDRFMEIAGLKAVLPPLGIITVAALLPQEWEIRFCDRNVNLETEADWEWCDIVILSAMLVQKPDFHALIQKAVRFGKKVAVGGPYPTSIPQDALNSGAHYLILDEGELTVPQFLAALNQGQEQGIFRSLEKPDVSQSPMPRFDLLKRDAYLMMAIQFSRGCPFNCEFCDIITLYGRKPRTKEPQQTIAELQTLYDLGWRGSLFIVDDNFIGNQRNVKRFLRELIPWMKQHSYPFTFITEASVNLAEDEELLQLMNEAGFYAVFLGIETPDQESLQLTQKLQNTRSPLVQACQKINQAGILIYAGFILGFDGERPGAGEKIQAFVEQTNIPQPMLGILQALPNTALWNRLQKEQRLLESKGIGGTEVGDQNTLMNFIPTRSIDEIAREYVEGLWTLYEPRNYLRRCFQQCLSLGSLAQRKQAMQLSPGKALRLVVQLIWLQGLRQPEIRVQFWQQLWAILVTKPQVLNMYLGLCAAGEHFWEYRVLARQRITQQLGYDPLTASALPKQEPVLVK</sequence>
<keyword evidence="7" id="KW-0489">Methyltransferase</keyword>
<gene>
    <name evidence="7" type="ORF">NIES21_07110</name>
</gene>
<dbReference type="InterPro" id="IPR007197">
    <property type="entry name" value="rSAM"/>
</dbReference>
<dbReference type="Pfam" id="PF02310">
    <property type="entry name" value="B12-binding"/>
    <property type="match status" value="1"/>
</dbReference>
<dbReference type="Pfam" id="PF13282">
    <property type="entry name" value="DUF4070"/>
    <property type="match status" value="1"/>
</dbReference>
<dbReference type="PANTHER" id="PTHR43409:SF3">
    <property type="entry name" value="HYPOTHETICAL METHYLTRANSFERASE"/>
    <property type="match status" value="1"/>
</dbReference>
<keyword evidence="3" id="KW-0479">Metal-binding</keyword>
<dbReference type="PROSITE" id="PS51918">
    <property type="entry name" value="RADICAL_SAM"/>
    <property type="match status" value="1"/>
</dbReference>
<keyword evidence="8" id="KW-1185">Reference proteome</keyword>
<keyword evidence="5" id="KW-0411">Iron-sulfur</keyword>
<dbReference type="SMART" id="SM00729">
    <property type="entry name" value="Elp3"/>
    <property type="match status" value="1"/>
</dbReference>
<dbReference type="Proteomes" id="UP000218287">
    <property type="component" value="Chromosome"/>
</dbReference>
<dbReference type="InterPro" id="IPR006638">
    <property type="entry name" value="Elp3/MiaA/NifB-like_rSAM"/>
</dbReference>
<feature type="domain" description="Radical SAM core" evidence="6">
    <location>
        <begin position="163"/>
        <end position="398"/>
    </location>
</feature>
<dbReference type="Gene3D" id="3.80.30.20">
    <property type="entry name" value="tm_1862 like domain"/>
    <property type="match status" value="1"/>
</dbReference>
<dbReference type="InterPro" id="IPR023404">
    <property type="entry name" value="rSAM_horseshoe"/>
</dbReference>
<protein>
    <submittedName>
        <fullName evidence="7">Putative methyltransferase</fullName>
    </submittedName>
</protein>
<dbReference type="InterPro" id="IPR006158">
    <property type="entry name" value="Cobalamin-bd"/>
</dbReference>
<dbReference type="GO" id="GO:0051539">
    <property type="term" value="F:4 iron, 4 sulfur cluster binding"/>
    <property type="evidence" value="ECO:0007669"/>
    <property type="project" value="UniProtKB-KW"/>
</dbReference>
<dbReference type="GO" id="GO:0031419">
    <property type="term" value="F:cobalamin binding"/>
    <property type="evidence" value="ECO:0007669"/>
    <property type="project" value="InterPro"/>
</dbReference>
<dbReference type="GO" id="GO:0046872">
    <property type="term" value="F:metal ion binding"/>
    <property type="evidence" value="ECO:0007669"/>
    <property type="project" value="UniProtKB-KW"/>
</dbReference>
<dbReference type="GO" id="GO:0005829">
    <property type="term" value="C:cytosol"/>
    <property type="evidence" value="ECO:0007669"/>
    <property type="project" value="TreeGrafter"/>
</dbReference>
<dbReference type="GO" id="GO:0032259">
    <property type="term" value="P:methylation"/>
    <property type="evidence" value="ECO:0007669"/>
    <property type="project" value="UniProtKB-KW"/>
</dbReference>
<evidence type="ECO:0000256" key="5">
    <source>
        <dbReference type="ARBA" id="ARBA00023014"/>
    </source>
</evidence>
<dbReference type="Gene3D" id="3.40.50.280">
    <property type="entry name" value="Cobalamin-binding domain"/>
    <property type="match status" value="1"/>
</dbReference>
<keyword evidence="7" id="KW-0808">Transferase</keyword>
<evidence type="ECO:0000259" key="6">
    <source>
        <dbReference type="PROSITE" id="PS51918"/>
    </source>
</evidence>
<dbReference type="InterPro" id="IPR034466">
    <property type="entry name" value="Methyltransferase_Class_B"/>
</dbReference>
<keyword evidence="2" id="KW-0949">S-adenosyl-L-methionine</keyword>
<dbReference type="AlphaFoldDB" id="A0A1Z4GBN8"/>
<keyword evidence="4" id="KW-0408">Iron</keyword>
<dbReference type="SFLD" id="SFLDS00029">
    <property type="entry name" value="Radical_SAM"/>
    <property type="match status" value="1"/>
</dbReference>
<organism evidence="7 8">
    <name type="scientific">Anabaenopsis circularis NIES-21</name>
    <dbReference type="NCBI Taxonomy" id="1085406"/>
    <lineage>
        <taxon>Bacteria</taxon>
        <taxon>Bacillati</taxon>
        <taxon>Cyanobacteriota</taxon>
        <taxon>Cyanophyceae</taxon>
        <taxon>Nostocales</taxon>
        <taxon>Nodulariaceae</taxon>
        <taxon>Anabaenopsis</taxon>
    </lineage>
</organism>
<dbReference type="InterPro" id="IPR034530">
    <property type="entry name" value="HpnP-like"/>
</dbReference>
<name>A0A1Z4GBN8_9CYAN</name>
<comment type="cofactor">
    <cofactor evidence="1">
        <name>[4Fe-4S] cluster</name>
        <dbReference type="ChEBI" id="CHEBI:49883"/>
    </cofactor>
</comment>
<evidence type="ECO:0000256" key="1">
    <source>
        <dbReference type="ARBA" id="ARBA00001966"/>
    </source>
</evidence>
<dbReference type="PANTHER" id="PTHR43409">
    <property type="entry name" value="ANAEROBIC MAGNESIUM-PROTOPORPHYRIN IX MONOMETHYL ESTER CYCLASE-RELATED"/>
    <property type="match status" value="1"/>
</dbReference>
<reference evidence="7 8" key="1">
    <citation type="submission" date="2017-06" db="EMBL/GenBank/DDBJ databases">
        <title>Genome sequencing of cyanobaciteial culture collection at National Institute for Environmental Studies (NIES).</title>
        <authorList>
            <person name="Hirose Y."/>
            <person name="Shimura Y."/>
            <person name="Fujisawa T."/>
            <person name="Nakamura Y."/>
            <person name="Kawachi M."/>
        </authorList>
    </citation>
    <scope>NUCLEOTIDE SEQUENCE [LARGE SCALE GENOMIC DNA]</scope>
    <source>
        <strain evidence="7 8">NIES-21</strain>
    </source>
</reference>
<evidence type="ECO:0000256" key="2">
    <source>
        <dbReference type="ARBA" id="ARBA00022691"/>
    </source>
</evidence>
<dbReference type="CDD" id="cd01335">
    <property type="entry name" value="Radical_SAM"/>
    <property type="match status" value="1"/>
</dbReference>
<dbReference type="Pfam" id="PF04055">
    <property type="entry name" value="Radical_SAM"/>
    <property type="match status" value="1"/>
</dbReference>
<dbReference type="InterPro" id="IPR051198">
    <property type="entry name" value="BchE-like"/>
</dbReference>
<evidence type="ECO:0000256" key="4">
    <source>
        <dbReference type="ARBA" id="ARBA00023004"/>
    </source>
</evidence>
<accession>A0A1Z4GBN8</accession>
<dbReference type="InterPro" id="IPR025274">
    <property type="entry name" value="DUF4070"/>
</dbReference>
<dbReference type="OrthoDB" id="9801424at2"/>